<dbReference type="InterPro" id="IPR015915">
    <property type="entry name" value="Kelch-typ_b-propeller"/>
</dbReference>
<comment type="caution">
    <text evidence="2">The sequence shown here is derived from an EMBL/GenBank/DDBJ whole genome shotgun (WGS) entry which is preliminary data.</text>
</comment>
<accession>A0ABQ7X7A7</accession>
<reference evidence="2 3" key="1">
    <citation type="submission" date="2021-05" db="EMBL/GenBank/DDBJ databases">
        <title>Genome Assembly of Synthetic Allotetraploid Brassica napus Reveals Homoeologous Exchanges between Subgenomes.</title>
        <authorList>
            <person name="Davis J.T."/>
        </authorList>
    </citation>
    <scope>NUCLEOTIDE SEQUENCE [LARGE SCALE GENOMIC DNA]</scope>
    <source>
        <strain evidence="3">cv. Da-Ae</strain>
        <tissue evidence="2">Seedling</tissue>
    </source>
</reference>
<protein>
    <recommendedName>
        <fullName evidence="1">FKB95-like N-terminal Kelch domain-containing protein</fullName>
    </recommendedName>
</protein>
<feature type="domain" description="FKB95-like N-terminal Kelch" evidence="1">
    <location>
        <begin position="128"/>
        <end position="216"/>
    </location>
</feature>
<evidence type="ECO:0000313" key="3">
    <source>
        <dbReference type="Proteomes" id="UP000824890"/>
    </source>
</evidence>
<dbReference type="SUPFAM" id="SSF117281">
    <property type="entry name" value="Kelch motif"/>
    <property type="match status" value="1"/>
</dbReference>
<evidence type="ECO:0000313" key="2">
    <source>
        <dbReference type="EMBL" id="KAH0851815.1"/>
    </source>
</evidence>
<sequence>MSHAPYYFRWTRDGGKWKGVKELRIINKDFSCGGKLLFVWEGYMNHNPKKTDDEGEVWGNVEWIDVVQSFPTQCELDLENVLANTLNHFKKLSVAPLYQGALLSSNSHRKHRAVSLLINLPNGLPLTAGKSLALIPSSDFRCLSKSTVVVGSEIYVIGGPVKTEHEANYLSKWVRFKWLRILDCRTHTWLDAPSMILGRRHAHTCRYDGKIYVMGG</sequence>
<gene>
    <name evidence="2" type="ORF">HID58_094456</name>
</gene>
<name>A0ABQ7X7A7_BRANA</name>
<dbReference type="PANTHER" id="PTHR24414">
    <property type="entry name" value="F-BOX/KELCH-REPEAT PROTEIN SKIP4"/>
    <property type="match status" value="1"/>
</dbReference>
<organism evidence="2 3">
    <name type="scientific">Brassica napus</name>
    <name type="common">Rape</name>
    <dbReference type="NCBI Taxonomy" id="3708"/>
    <lineage>
        <taxon>Eukaryota</taxon>
        <taxon>Viridiplantae</taxon>
        <taxon>Streptophyta</taxon>
        <taxon>Embryophyta</taxon>
        <taxon>Tracheophyta</taxon>
        <taxon>Spermatophyta</taxon>
        <taxon>Magnoliopsida</taxon>
        <taxon>eudicotyledons</taxon>
        <taxon>Gunneridae</taxon>
        <taxon>Pentapetalae</taxon>
        <taxon>rosids</taxon>
        <taxon>malvids</taxon>
        <taxon>Brassicales</taxon>
        <taxon>Brassicaceae</taxon>
        <taxon>Brassiceae</taxon>
        <taxon>Brassica</taxon>
    </lineage>
</organism>
<evidence type="ECO:0000259" key="1">
    <source>
        <dbReference type="Pfam" id="PF25210"/>
    </source>
</evidence>
<proteinExistence type="predicted"/>
<dbReference type="Pfam" id="PF25210">
    <property type="entry name" value="Kelch_FKB95"/>
    <property type="match status" value="1"/>
</dbReference>
<keyword evidence="3" id="KW-1185">Reference proteome</keyword>
<dbReference type="Proteomes" id="UP000824890">
    <property type="component" value="Unassembled WGS sequence"/>
</dbReference>
<dbReference type="EMBL" id="JAGKQM010001467">
    <property type="protein sequence ID" value="KAH0851815.1"/>
    <property type="molecule type" value="Genomic_DNA"/>
</dbReference>
<dbReference type="Gene3D" id="2.120.10.80">
    <property type="entry name" value="Kelch-type beta propeller"/>
    <property type="match status" value="1"/>
</dbReference>
<dbReference type="InterPro" id="IPR050354">
    <property type="entry name" value="F-box/kelch-repeat_ARATH"/>
</dbReference>
<dbReference type="PANTHER" id="PTHR24414:SF91">
    <property type="entry name" value="(RAPE) HYPOTHETICAL PROTEIN"/>
    <property type="match status" value="1"/>
</dbReference>
<dbReference type="InterPro" id="IPR057499">
    <property type="entry name" value="Kelch_FKB95"/>
</dbReference>